<dbReference type="Gene3D" id="3.40.710.10">
    <property type="entry name" value="DD-peptidase/beta-lactamase superfamily"/>
    <property type="match status" value="2"/>
</dbReference>
<dbReference type="PANTHER" id="PTHR46825">
    <property type="entry name" value="D-ALANYL-D-ALANINE-CARBOXYPEPTIDASE/ENDOPEPTIDASE AMPH"/>
    <property type="match status" value="1"/>
</dbReference>
<dbReference type="InterPro" id="IPR050491">
    <property type="entry name" value="AmpC-like"/>
</dbReference>
<evidence type="ECO:0000313" key="1">
    <source>
        <dbReference type="EMBL" id="KAG0284665.1"/>
    </source>
</evidence>
<organism evidence="1 2">
    <name type="scientific">Linnemannia gamsii</name>
    <dbReference type="NCBI Taxonomy" id="64522"/>
    <lineage>
        <taxon>Eukaryota</taxon>
        <taxon>Fungi</taxon>
        <taxon>Fungi incertae sedis</taxon>
        <taxon>Mucoromycota</taxon>
        <taxon>Mortierellomycotina</taxon>
        <taxon>Mortierellomycetes</taxon>
        <taxon>Mortierellales</taxon>
        <taxon>Mortierellaceae</taxon>
        <taxon>Linnemannia</taxon>
    </lineage>
</organism>
<dbReference type="SUPFAM" id="SSF56601">
    <property type="entry name" value="beta-lactamase/transpeptidase-like"/>
    <property type="match status" value="1"/>
</dbReference>
<dbReference type="InterPro" id="IPR012338">
    <property type="entry name" value="Beta-lactam/transpept-like"/>
</dbReference>
<keyword evidence="2" id="KW-1185">Reference proteome</keyword>
<dbReference type="EMBL" id="JAAAIM010000747">
    <property type="protein sequence ID" value="KAG0284665.1"/>
    <property type="molecule type" value="Genomic_DNA"/>
</dbReference>
<proteinExistence type="predicted"/>
<protein>
    <recommendedName>
        <fullName evidence="3">Beta-lactamase-related domain-containing protein</fullName>
    </recommendedName>
</protein>
<evidence type="ECO:0000313" key="2">
    <source>
        <dbReference type="Proteomes" id="UP001194696"/>
    </source>
</evidence>
<name>A0ABQ7JTJ6_9FUNG</name>
<gene>
    <name evidence="1" type="ORF">BGZ96_010984</name>
</gene>
<reference evidence="1 2" key="1">
    <citation type="journal article" date="2020" name="Fungal Divers.">
        <title>Resolving the Mortierellaceae phylogeny through synthesis of multi-gene phylogenetics and phylogenomics.</title>
        <authorList>
            <person name="Vandepol N."/>
            <person name="Liber J."/>
            <person name="Desiro A."/>
            <person name="Na H."/>
            <person name="Kennedy M."/>
            <person name="Barry K."/>
            <person name="Grigoriev I.V."/>
            <person name="Miller A.N."/>
            <person name="O'Donnell K."/>
            <person name="Stajich J.E."/>
            <person name="Bonito G."/>
        </authorList>
    </citation>
    <scope>NUCLEOTIDE SEQUENCE [LARGE SCALE GENOMIC DNA]</scope>
    <source>
        <strain evidence="1 2">AD045</strain>
    </source>
</reference>
<comment type="caution">
    <text evidence="1">The sequence shown here is derived from an EMBL/GenBank/DDBJ whole genome shotgun (WGS) entry which is preliminary data.</text>
</comment>
<dbReference type="PANTHER" id="PTHR46825:SF9">
    <property type="entry name" value="BETA-LACTAMASE-RELATED DOMAIN-CONTAINING PROTEIN"/>
    <property type="match status" value="1"/>
</dbReference>
<accession>A0ABQ7JTJ6</accession>
<evidence type="ECO:0008006" key="3">
    <source>
        <dbReference type="Google" id="ProtNLM"/>
    </source>
</evidence>
<sequence length="325" mass="36670">MSIPNLYKMEESPSFPYAETRRAIKRAMQRCRIPGVSVAVIHKNQLIFAEDFGKRNKTDPYSAEINKKKLTLQPISLVTKTFTTAAIASVKQHAGLGAQPRKELIKELRHIEDLPQNLSTDYKVNHIVYAVAGEAAANGAEASYEQIVLDKVIRPLGLVNTGFSQTIMKRHSENYTLSHKASSSRPLREAKFRVFPLSENPNMALAPVAGVYSNELDLFRRGKPHALVNTVILSRGKFDIILGEMDNEEVGGRVLRFKYSDLTGTSEHYENNTFIATFDDELSKIKILFSFIPDMERARQELPDSKEFIRETLGHSRPPLGRRNL</sequence>
<dbReference type="Proteomes" id="UP001194696">
    <property type="component" value="Unassembled WGS sequence"/>
</dbReference>